<evidence type="ECO:0000313" key="3">
    <source>
        <dbReference type="Proteomes" id="UP000886750"/>
    </source>
</evidence>
<accession>A0A9D1ZZ90</accession>
<protein>
    <submittedName>
        <fullName evidence="2">Uncharacterized protein</fullName>
    </submittedName>
</protein>
<evidence type="ECO:0000313" key="2">
    <source>
        <dbReference type="EMBL" id="HIY96684.1"/>
    </source>
</evidence>
<feature type="transmembrane region" description="Helical" evidence="1">
    <location>
        <begin position="46"/>
        <end position="66"/>
    </location>
</feature>
<reference evidence="2" key="1">
    <citation type="journal article" date="2021" name="PeerJ">
        <title>Extensive microbial diversity within the chicken gut microbiome revealed by metagenomics and culture.</title>
        <authorList>
            <person name="Gilroy R."/>
            <person name="Ravi A."/>
            <person name="Getino M."/>
            <person name="Pursley I."/>
            <person name="Horton D.L."/>
            <person name="Alikhan N.F."/>
            <person name="Baker D."/>
            <person name="Gharbi K."/>
            <person name="Hall N."/>
            <person name="Watson M."/>
            <person name="Adriaenssens E.M."/>
            <person name="Foster-Nyarko E."/>
            <person name="Jarju S."/>
            <person name="Secka A."/>
            <person name="Antonio M."/>
            <person name="Oren A."/>
            <person name="Chaudhuri R.R."/>
            <person name="La Ragione R."/>
            <person name="Hildebrand F."/>
            <person name="Pallen M.J."/>
        </authorList>
    </citation>
    <scope>NUCLEOTIDE SEQUENCE</scope>
    <source>
        <strain evidence="2">1345</strain>
    </source>
</reference>
<dbReference type="PROSITE" id="PS51257">
    <property type="entry name" value="PROKAR_LIPOPROTEIN"/>
    <property type="match status" value="1"/>
</dbReference>
<dbReference type="Pfam" id="PF09997">
    <property type="entry name" value="DUF2238"/>
    <property type="match status" value="1"/>
</dbReference>
<dbReference type="InterPro" id="IPR014509">
    <property type="entry name" value="YjdF-like"/>
</dbReference>
<gene>
    <name evidence="2" type="ORF">H9729_03270</name>
</gene>
<comment type="caution">
    <text evidence="2">The sequence shown here is derived from an EMBL/GenBank/DDBJ whole genome shotgun (WGS) entry which is preliminary data.</text>
</comment>
<name>A0A9D1ZZ90_9FIRM</name>
<organism evidence="2 3">
    <name type="scientific">Candidatus Borkfalkia excrementigallinarum</name>
    <dbReference type="NCBI Taxonomy" id="2838506"/>
    <lineage>
        <taxon>Bacteria</taxon>
        <taxon>Bacillati</taxon>
        <taxon>Bacillota</taxon>
        <taxon>Clostridia</taxon>
        <taxon>Christensenellales</taxon>
        <taxon>Christensenellaceae</taxon>
        <taxon>Candidatus Borkfalkia</taxon>
    </lineage>
</organism>
<sequence>MRQKTRAEKEPIGAAVTAYFIILVIYACFCVGSSLYFFTLQQVRNGVMSLLFILIAGAIELASFLFRVRTRPVFIAGVLLIAAGCILGTCYDFYTKFPVFDVILHGLSGVVFACCGFALMQLFIGEPSSLKGYIACLLFGFAFSMMIAVLWELFEYAGTAFLGLDMQEDSIIHGFGSYLLAGSHNEIVVVDGIVQTVIHYGDGQTLVIDGYLDIGLYDTLGDMLVCFIGGVLFLAAFAVDYIAGGKLRQVLILPPAKEFARRQPEGQTESAAEQSHPR</sequence>
<feature type="transmembrane region" description="Helical" evidence="1">
    <location>
        <begin position="100"/>
        <end position="120"/>
    </location>
</feature>
<dbReference type="Proteomes" id="UP000886750">
    <property type="component" value="Unassembled WGS sequence"/>
</dbReference>
<dbReference type="EMBL" id="DXCQ01000028">
    <property type="protein sequence ID" value="HIY96684.1"/>
    <property type="molecule type" value="Genomic_DNA"/>
</dbReference>
<keyword evidence="1" id="KW-0812">Transmembrane</keyword>
<dbReference type="AlphaFoldDB" id="A0A9D1ZZ90"/>
<keyword evidence="1" id="KW-0472">Membrane</keyword>
<reference evidence="2" key="2">
    <citation type="submission" date="2021-04" db="EMBL/GenBank/DDBJ databases">
        <authorList>
            <person name="Gilroy R."/>
        </authorList>
    </citation>
    <scope>NUCLEOTIDE SEQUENCE</scope>
    <source>
        <strain evidence="2">1345</strain>
    </source>
</reference>
<proteinExistence type="predicted"/>
<feature type="transmembrane region" description="Helical" evidence="1">
    <location>
        <begin position="132"/>
        <end position="154"/>
    </location>
</feature>
<keyword evidence="1" id="KW-1133">Transmembrane helix</keyword>
<feature type="transmembrane region" description="Helical" evidence="1">
    <location>
        <begin position="73"/>
        <end position="94"/>
    </location>
</feature>
<feature type="transmembrane region" description="Helical" evidence="1">
    <location>
        <begin position="220"/>
        <end position="243"/>
    </location>
</feature>
<evidence type="ECO:0000256" key="1">
    <source>
        <dbReference type="SAM" id="Phobius"/>
    </source>
</evidence>
<feature type="transmembrane region" description="Helical" evidence="1">
    <location>
        <begin position="12"/>
        <end position="40"/>
    </location>
</feature>